<gene>
    <name evidence="1" type="ORF">SAMN05444337_2243</name>
</gene>
<organism evidence="1 2">
    <name type="scientific">Flavobacterium haoranii</name>
    <dbReference type="NCBI Taxonomy" id="683124"/>
    <lineage>
        <taxon>Bacteria</taxon>
        <taxon>Pseudomonadati</taxon>
        <taxon>Bacteroidota</taxon>
        <taxon>Flavobacteriia</taxon>
        <taxon>Flavobacteriales</taxon>
        <taxon>Flavobacteriaceae</taxon>
        <taxon>Flavobacterium</taxon>
    </lineage>
</organism>
<dbReference type="Pfam" id="PF13578">
    <property type="entry name" value="Methyltransf_24"/>
    <property type="match status" value="1"/>
</dbReference>
<dbReference type="STRING" id="683124.SAMN05444337_2243"/>
<evidence type="ECO:0000313" key="1">
    <source>
        <dbReference type="EMBL" id="SHJ56429.1"/>
    </source>
</evidence>
<keyword evidence="2" id="KW-1185">Reference proteome</keyword>
<reference evidence="1 2" key="1">
    <citation type="submission" date="2016-11" db="EMBL/GenBank/DDBJ databases">
        <authorList>
            <person name="Jaros S."/>
            <person name="Januszkiewicz K."/>
            <person name="Wedrychowicz H."/>
        </authorList>
    </citation>
    <scope>NUCLEOTIDE SEQUENCE [LARGE SCALE GENOMIC DNA]</scope>
    <source>
        <strain evidence="1 2">DSM 22807</strain>
    </source>
</reference>
<dbReference type="Proteomes" id="UP000184232">
    <property type="component" value="Unassembled WGS sequence"/>
</dbReference>
<keyword evidence="1" id="KW-0489">Methyltransferase</keyword>
<sequence>MLQIAKAYIKFFFRAKNEHGVHSPFVFDLVTKCFYDKTNYPEYEVLKNYRNSLLNNKNTIEVTDFGAGSRVFKSNTREIAAIAKNAGISVKNAELLFRIVRYFQPEKILEIGTSLGLATSALSLGNKNSKIITLEGCPSTSQKSKEESQKFGFNNIEFINTEFSTYLNNFKQQTINNKQQIFDLVYFDGNHSKKATLEYFKLLLPTVTNDSVWIFDDIHWSQDMEEAWEEIKNHPQVTVTIDTFQWGIVFFRKEQKKEHFTIHSRKNLSSLIFQKIKIKM</sequence>
<dbReference type="EMBL" id="FQZH01000004">
    <property type="protein sequence ID" value="SHJ56429.1"/>
    <property type="molecule type" value="Genomic_DNA"/>
</dbReference>
<dbReference type="GO" id="GO:0008168">
    <property type="term" value="F:methyltransferase activity"/>
    <property type="evidence" value="ECO:0007669"/>
    <property type="project" value="UniProtKB-KW"/>
</dbReference>
<dbReference type="SUPFAM" id="SSF53335">
    <property type="entry name" value="S-adenosyl-L-methionine-dependent methyltransferases"/>
    <property type="match status" value="1"/>
</dbReference>
<proteinExistence type="predicted"/>
<name>A0A1M6KBZ4_9FLAO</name>
<dbReference type="AlphaFoldDB" id="A0A1M6KBZ4"/>
<dbReference type="RefSeq" id="WP_072785056.1">
    <property type="nucleotide sequence ID" value="NZ_CP045292.1"/>
</dbReference>
<protein>
    <submittedName>
        <fullName evidence="1">Predicted O-methyltransferase YrrM</fullName>
    </submittedName>
</protein>
<keyword evidence="1" id="KW-0808">Transferase</keyword>
<accession>A0A1M6KBZ4</accession>
<dbReference type="OrthoDB" id="5464618at2"/>
<dbReference type="Gene3D" id="3.40.50.150">
    <property type="entry name" value="Vaccinia Virus protein VP39"/>
    <property type="match status" value="1"/>
</dbReference>
<dbReference type="InterPro" id="IPR029063">
    <property type="entry name" value="SAM-dependent_MTases_sf"/>
</dbReference>
<dbReference type="GO" id="GO:0032259">
    <property type="term" value="P:methylation"/>
    <property type="evidence" value="ECO:0007669"/>
    <property type="project" value="UniProtKB-KW"/>
</dbReference>
<evidence type="ECO:0000313" key="2">
    <source>
        <dbReference type="Proteomes" id="UP000184232"/>
    </source>
</evidence>